<dbReference type="EMBL" id="CP115920">
    <property type="protein sequence ID" value="XCD16149.1"/>
    <property type="molecule type" value="Genomic_DNA"/>
</dbReference>
<dbReference type="AlphaFoldDB" id="A0AAU8BKS7"/>
<gene>
    <name evidence="2" type="ORF">PG915_00660</name>
</gene>
<name>A0AAU8BKS7_9VIBR</name>
<feature type="transmembrane region" description="Helical" evidence="1">
    <location>
        <begin position="30"/>
        <end position="47"/>
    </location>
</feature>
<sequence>MLTALDRLTIYSVLCVIAFCALVLQPSPQAGWTPLIGLSAAIVGLWFEMRRWQDASEEQEN</sequence>
<feature type="transmembrane region" description="Helical" evidence="1">
    <location>
        <begin position="7"/>
        <end position="24"/>
    </location>
</feature>
<evidence type="ECO:0000256" key="1">
    <source>
        <dbReference type="SAM" id="Phobius"/>
    </source>
</evidence>
<keyword evidence="1" id="KW-0812">Transmembrane</keyword>
<proteinExistence type="predicted"/>
<protein>
    <submittedName>
        <fullName evidence="2">Uncharacterized protein</fullName>
    </submittedName>
</protein>
<accession>A0AAU8BKS7</accession>
<keyword evidence="1" id="KW-1133">Transmembrane helix</keyword>
<evidence type="ECO:0000313" key="2">
    <source>
        <dbReference type="EMBL" id="XCD16149.1"/>
    </source>
</evidence>
<organism evidence="2">
    <name type="scientific">Vibrio chaetopteri</name>
    <dbReference type="NCBI Taxonomy" id="3016528"/>
    <lineage>
        <taxon>Bacteria</taxon>
        <taxon>Pseudomonadati</taxon>
        <taxon>Pseudomonadota</taxon>
        <taxon>Gammaproteobacteria</taxon>
        <taxon>Vibrionales</taxon>
        <taxon>Vibrionaceae</taxon>
        <taxon>Vibrio</taxon>
    </lineage>
</organism>
<dbReference type="KEGG" id="vck:PG915_00660"/>
<dbReference type="RefSeq" id="WP_353497460.1">
    <property type="nucleotide sequence ID" value="NZ_CP115920.1"/>
</dbReference>
<reference evidence="2" key="1">
    <citation type="submission" date="2023-01" db="EMBL/GenBank/DDBJ databases">
        <title>Vibrio sp. CB1-14 genome sequencing.</title>
        <authorList>
            <person name="Otstavnykh N."/>
            <person name="Isaeva M."/>
            <person name="Meleshko D."/>
        </authorList>
    </citation>
    <scope>NUCLEOTIDE SEQUENCE</scope>
    <source>
        <strain evidence="2">CB1-14</strain>
    </source>
</reference>
<keyword evidence="1" id="KW-0472">Membrane</keyword>